<dbReference type="PANTHER" id="PTHR30469:SF38">
    <property type="entry name" value="HLYD FAMILY SECRETION PROTEIN"/>
    <property type="match status" value="1"/>
</dbReference>
<dbReference type="Proteomes" id="UP000326570">
    <property type="component" value="Unassembled WGS sequence"/>
</dbReference>
<dbReference type="SUPFAM" id="SSF51230">
    <property type="entry name" value="Single hybrid motif"/>
    <property type="match status" value="1"/>
</dbReference>
<dbReference type="EMBL" id="VTWT01000011">
    <property type="protein sequence ID" value="KAA9325669.1"/>
    <property type="molecule type" value="Genomic_DNA"/>
</dbReference>
<accession>A0A5N1IK67</accession>
<dbReference type="AlphaFoldDB" id="A0A5N1IK67"/>
<evidence type="ECO:0000313" key="2">
    <source>
        <dbReference type="Proteomes" id="UP000326570"/>
    </source>
</evidence>
<protein>
    <submittedName>
        <fullName evidence="1">HlyD family efflux transporter periplasmic adaptor subunit</fullName>
    </submittedName>
</protein>
<dbReference type="Gene3D" id="2.40.50.100">
    <property type="match status" value="1"/>
</dbReference>
<dbReference type="RefSeq" id="WP_150905345.1">
    <property type="nucleotide sequence ID" value="NZ_VTWT01000011.1"/>
</dbReference>
<sequence length="311" mass="33900">MRKYLTFFSFVLPFFLAGCKQTTPGTEGEEATGKVKTPVQVITVEHAPIAETLTLSATSVYQKKNILNANVQGYIKKIYVNLGDFVTAGKPMFLLHTKEAEVLGDLAKKDPALAPFSGGITVKAPASGNVQQINFQQNDYVNEGDKLAIIADESSFVFLLNVPFEFSKYTAIGTGCTIFLPDSTSIPGKIKSSLGVVDTGSQTQRYVVVPLTNRRLPENLQVNVQLTKEQKPNSQVVDKAAVLSDETMENFWVMKLINDSTAVKVPVKKGIVSGQKIEILSPRFKPTDRLVTTGNYGLPDTALVTVLKPKP</sequence>
<name>A0A5N1IK67_9BACT</name>
<comment type="caution">
    <text evidence="1">The sequence shown here is derived from an EMBL/GenBank/DDBJ whole genome shotgun (WGS) entry which is preliminary data.</text>
</comment>
<dbReference type="PANTHER" id="PTHR30469">
    <property type="entry name" value="MULTIDRUG RESISTANCE PROTEIN MDTA"/>
    <property type="match status" value="1"/>
</dbReference>
<reference evidence="1 2" key="1">
    <citation type="submission" date="2019-09" db="EMBL/GenBank/DDBJ databases">
        <title>Genome sequence of Adhaeribacter sp. M2.</title>
        <authorList>
            <person name="Srinivasan S."/>
        </authorList>
    </citation>
    <scope>NUCLEOTIDE SEQUENCE [LARGE SCALE GENOMIC DNA]</scope>
    <source>
        <strain evidence="1 2">M2</strain>
    </source>
</reference>
<organism evidence="1 2">
    <name type="scientific">Adhaeribacter soli</name>
    <dbReference type="NCBI Taxonomy" id="2607655"/>
    <lineage>
        <taxon>Bacteria</taxon>
        <taxon>Pseudomonadati</taxon>
        <taxon>Bacteroidota</taxon>
        <taxon>Cytophagia</taxon>
        <taxon>Cytophagales</taxon>
        <taxon>Hymenobacteraceae</taxon>
        <taxon>Adhaeribacter</taxon>
    </lineage>
</organism>
<dbReference type="InterPro" id="IPR011053">
    <property type="entry name" value="Single_hybrid_motif"/>
</dbReference>
<dbReference type="Gene3D" id="2.40.420.20">
    <property type="match status" value="1"/>
</dbReference>
<gene>
    <name evidence="1" type="ORF">F0P94_17185</name>
</gene>
<keyword evidence="2" id="KW-1185">Reference proteome</keyword>
<evidence type="ECO:0000313" key="1">
    <source>
        <dbReference type="EMBL" id="KAA9325669.1"/>
    </source>
</evidence>
<dbReference type="GO" id="GO:1990281">
    <property type="term" value="C:efflux pump complex"/>
    <property type="evidence" value="ECO:0007669"/>
    <property type="project" value="TreeGrafter"/>
</dbReference>
<dbReference type="PROSITE" id="PS51257">
    <property type="entry name" value="PROKAR_LIPOPROTEIN"/>
    <property type="match status" value="1"/>
</dbReference>
<proteinExistence type="predicted"/>
<dbReference type="GO" id="GO:0015562">
    <property type="term" value="F:efflux transmembrane transporter activity"/>
    <property type="evidence" value="ECO:0007669"/>
    <property type="project" value="TreeGrafter"/>
</dbReference>